<dbReference type="EMBL" id="HBGJ01025112">
    <property type="protein sequence ID" value="CAD9257681.1"/>
    <property type="molecule type" value="Transcribed_RNA"/>
</dbReference>
<dbReference type="Pfam" id="PF13806">
    <property type="entry name" value="Rieske_2"/>
    <property type="match status" value="1"/>
</dbReference>
<evidence type="ECO:0000256" key="4">
    <source>
        <dbReference type="ARBA" id="ARBA00023004"/>
    </source>
</evidence>
<feature type="chain" id="PRO_5030665880" description="Rieske domain-containing protein" evidence="7">
    <location>
        <begin position="19"/>
        <end position="178"/>
    </location>
</feature>
<proteinExistence type="predicted"/>
<reference evidence="9" key="1">
    <citation type="submission" date="2021-01" db="EMBL/GenBank/DDBJ databases">
        <authorList>
            <person name="Corre E."/>
            <person name="Pelletier E."/>
            <person name="Niang G."/>
            <person name="Scheremetjew M."/>
            <person name="Finn R."/>
            <person name="Kale V."/>
            <person name="Holt S."/>
            <person name="Cochrane G."/>
            <person name="Meng A."/>
            <person name="Brown T."/>
            <person name="Cohen L."/>
        </authorList>
    </citation>
    <scope>NUCLEOTIDE SEQUENCE</scope>
    <source>
        <strain evidence="9">CCMP2877</strain>
    </source>
</reference>
<dbReference type="GO" id="GO:0042128">
    <property type="term" value="P:nitrate assimilation"/>
    <property type="evidence" value="ECO:0007669"/>
    <property type="project" value="UniProtKB-KW"/>
</dbReference>
<dbReference type="GO" id="GO:0008942">
    <property type="term" value="F:nitrite reductase [NAD(P)H] activity"/>
    <property type="evidence" value="ECO:0007669"/>
    <property type="project" value="InterPro"/>
</dbReference>
<dbReference type="Gene3D" id="2.102.10.10">
    <property type="entry name" value="Rieske [2Fe-2S] iron-sulphur domain"/>
    <property type="match status" value="1"/>
</dbReference>
<sequence>MMQRIAFVVALGLASACAFTARAPMRMMAAPKPKFEWVQVCSKQQVPRVGGTKRVEAAGLDLCLVGGGDGQVYCVSNKCPPLNQPASQGVIEGKTIQDPLYGTSFSLVDGSVQGDWCPNLLGKAFGWLFAPTELGTFGCRVSGNIVEVQVDVNAKAEFESGYWAGVLDAKGKATGEYY</sequence>
<dbReference type="InterPro" id="IPR017941">
    <property type="entry name" value="Rieske_2Fe-2S"/>
</dbReference>
<protein>
    <recommendedName>
        <fullName evidence="8">Rieske domain-containing protein</fullName>
    </recommendedName>
</protein>
<dbReference type="GO" id="GO:0051537">
    <property type="term" value="F:2 iron, 2 sulfur cluster binding"/>
    <property type="evidence" value="ECO:0007669"/>
    <property type="project" value="UniProtKB-KW"/>
</dbReference>
<dbReference type="GO" id="GO:0046872">
    <property type="term" value="F:metal ion binding"/>
    <property type="evidence" value="ECO:0007669"/>
    <property type="project" value="UniProtKB-KW"/>
</dbReference>
<evidence type="ECO:0000256" key="7">
    <source>
        <dbReference type="SAM" id="SignalP"/>
    </source>
</evidence>
<keyword evidence="2" id="KW-0479">Metal-binding</keyword>
<organism evidence="9">
    <name type="scientific">Phaeomonas parva</name>
    <dbReference type="NCBI Taxonomy" id="124430"/>
    <lineage>
        <taxon>Eukaryota</taxon>
        <taxon>Sar</taxon>
        <taxon>Stramenopiles</taxon>
        <taxon>Ochrophyta</taxon>
        <taxon>Pinguiophyceae</taxon>
        <taxon>Pinguiochrysidales</taxon>
        <taxon>Pinguiochrysidaceae</taxon>
        <taxon>Phaeomonas</taxon>
    </lineage>
</organism>
<evidence type="ECO:0000256" key="6">
    <source>
        <dbReference type="ARBA" id="ARBA00023063"/>
    </source>
</evidence>
<dbReference type="InterPro" id="IPR012748">
    <property type="entry name" value="Rieske-like_NirD"/>
</dbReference>
<accession>A0A7S1U5Q0</accession>
<evidence type="ECO:0000256" key="5">
    <source>
        <dbReference type="ARBA" id="ARBA00023014"/>
    </source>
</evidence>
<feature type="domain" description="Rieske" evidence="8">
    <location>
        <begin position="37"/>
        <end position="148"/>
    </location>
</feature>
<evidence type="ECO:0000313" key="9">
    <source>
        <dbReference type="EMBL" id="CAD9257681.1"/>
    </source>
</evidence>
<feature type="signal peptide" evidence="7">
    <location>
        <begin position="1"/>
        <end position="18"/>
    </location>
</feature>
<evidence type="ECO:0000256" key="3">
    <source>
        <dbReference type="ARBA" id="ARBA00023002"/>
    </source>
</evidence>
<dbReference type="PROSITE" id="PS51296">
    <property type="entry name" value="RIESKE"/>
    <property type="match status" value="1"/>
</dbReference>
<gene>
    <name evidence="9" type="ORF">PPAR1163_LOCUS16053</name>
</gene>
<name>A0A7S1U5Q0_9STRA</name>
<keyword evidence="1" id="KW-0001">2Fe-2S</keyword>
<dbReference type="PROSITE" id="PS51257">
    <property type="entry name" value="PROKAR_LIPOPROTEIN"/>
    <property type="match status" value="1"/>
</dbReference>
<evidence type="ECO:0000259" key="8">
    <source>
        <dbReference type="PROSITE" id="PS51296"/>
    </source>
</evidence>
<dbReference type="InterPro" id="IPR036922">
    <property type="entry name" value="Rieske_2Fe-2S_sf"/>
</dbReference>
<dbReference type="AlphaFoldDB" id="A0A7S1U5Q0"/>
<evidence type="ECO:0000256" key="1">
    <source>
        <dbReference type="ARBA" id="ARBA00022714"/>
    </source>
</evidence>
<keyword evidence="7" id="KW-0732">Signal</keyword>
<keyword evidence="4" id="KW-0408">Iron</keyword>
<keyword evidence="3" id="KW-0560">Oxidoreductase</keyword>
<dbReference type="SUPFAM" id="SSF50022">
    <property type="entry name" value="ISP domain"/>
    <property type="match status" value="1"/>
</dbReference>
<keyword evidence="6" id="KW-0534">Nitrate assimilation</keyword>
<keyword evidence="5" id="KW-0411">Iron-sulfur</keyword>
<evidence type="ECO:0000256" key="2">
    <source>
        <dbReference type="ARBA" id="ARBA00022723"/>
    </source>
</evidence>